<dbReference type="PANTHER" id="PTHR48106">
    <property type="entry name" value="QUINONE OXIDOREDUCTASE PIG3-RELATED"/>
    <property type="match status" value="1"/>
</dbReference>
<dbReference type="AlphaFoldDB" id="M1VHJ7"/>
<keyword evidence="5" id="KW-1185">Reference proteome</keyword>
<keyword evidence="1" id="KW-0521">NADP</keyword>
<proteinExistence type="predicted"/>
<evidence type="ECO:0000259" key="3">
    <source>
        <dbReference type="SMART" id="SM00829"/>
    </source>
</evidence>
<dbReference type="SUPFAM" id="SSF50129">
    <property type="entry name" value="GroES-like"/>
    <property type="match status" value="1"/>
</dbReference>
<reference evidence="4 5" key="2">
    <citation type="journal article" date="2007" name="BMC Biol.">
        <title>A 100%-complete sequence reveals unusually simple genomic features in the hot-spring red alga Cyanidioschyzon merolae.</title>
        <authorList>
            <person name="Nozaki H."/>
            <person name="Takano H."/>
            <person name="Misumi O."/>
            <person name="Terasawa K."/>
            <person name="Matsuzaki M."/>
            <person name="Maruyama S."/>
            <person name="Nishida K."/>
            <person name="Yagisawa F."/>
            <person name="Yoshida Y."/>
            <person name="Fujiwara T."/>
            <person name="Takio S."/>
            <person name="Tamura K."/>
            <person name="Chung S.J."/>
            <person name="Nakamura S."/>
            <person name="Kuroiwa H."/>
            <person name="Tanaka K."/>
            <person name="Sato N."/>
            <person name="Kuroiwa T."/>
        </authorList>
    </citation>
    <scope>NUCLEOTIDE SEQUENCE [LARGE SCALE GENOMIC DNA]</scope>
    <source>
        <strain evidence="4 5">10D</strain>
    </source>
</reference>
<dbReference type="RefSeq" id="XP_005538868.1">
    <property type="nucleotide sequence ID" value="XM_005538811.1"/>
</dbReference>
<dbReference type="eggNOG" id="KOG0025">
    <property type="taxonomic scope" value="Eukaryota"/>
</dbReference>
<dbReference type="InterPro" id="IPR011032">
    <property type="entry name" value="GroES-like_sf"/>
</dbReference>
<evidence type="ECO:0000256" key="2">
    <source>
        <dbReference type="ARBA" id="ARBA00023002"/>
    </source>
</evidence>
<dbReference type="SMART" id="SM00829">
    <property type="entry name" value="PKS_ER"/>
    <property type="match status" value="1"/>
</dbReference>
<name>M1VHJ7_CYAM1</name>
<accession>M1VHJ7</accession>
<gene>
    <name evidence="4" type="ORF">CYME_CMS221C</name>
</gene>
<dbReference type="InterPro" id="IPR013149">
    <property type="entry name" value="ADH-like_C"/>
</dbReference>
<dbReference type="EMBL" id="AP006501">
    <property type="protein sequence ID" value="BAM82832.1"/>
    <property type="molecule type" value="Genomic_DNA"/>
</dbReference>
<dbReference type="Pfam" id="PF08240">
    <property type="entry name" value="ADH_N"/>
    <property type="match status" value="1"/>
</dbReference>
<evidence type="ECO:0000313" key="4">
    <source>
        <dbReference type="EMBL" id="BAM82832.1"/>
    </source>
</evidence>
<protein>
    <submittedName>
        <fullName evidence="4">Similar to nuclear receptor binding factor 1</fullName>
    </submittedName>
</protein>
<dbReference type="PANTHER" id="PTHR48106:SF2">
    <property type="entry name" value="ZN2+-BINDING DEHYDROGENASE"/>
    <property type="match status" value="1"/>
</dbReference>
<dbReference type="CDD" id="cd05282">
    <property type="entry name" value="ETR_like"/>
    <property type="match status" value="1"/>
</dbReference>
<dbReference type="GeneID" id="16997347"/>
<dbReference type="KEGG" id="cme:CYME_CMS221C"/>
<evidence type="ECO:0000313" key="5">
    <source>
        <dbReference type="Proteomes" id="UP000007014"/>
    </source>
</evidence>
<dbReference type="OMA" id="AFYTNHQ"/>
<reference evidence="4 5" key="1">
    <citation type="journal article" date="2004" name="Nature">
        <title>Genome sequence of the ultrasmall unicellular red alga Cyanidioschyzon merolae 10D.</title>
        <authorList>
            <person name="Matsuzaki M."/>
            <person name="Misumi O."/>
            <person name="Shin-i T."/>
            <person name="Maruyama S."/>
            <person name="Takahara M."/>
            <person name="Miyagishima S."/>
            <person name="Mori T."/>
            <person name="Nishida K."/>
            <person name="Yagisawa F."/>
            <person name="Nishida K."/>
            <person name="Yoshida Y."/>
            <person name="Nishimura Y."/>
            <person name="Nakao S."/>
            <person name="Kobayashi T."/>
            <person name="Momoyama Y."/>
            <person name="Higashiyama T."/>
            <person name="Minoda A."/>
            <person name="Sano M."/>
            <person name="Nomoto H."/>
            <person name="Oishi K."/>
            <person name="Hayashi H."/>
            <person name="Ohta F."/>
            <person name="Nishizaka S."/>
            <person name="Haga S."/>
            <person name="Miura S."/>
            <person name="Morishita T."/>
            <person name="Kabeya Y."/>
            <person name="Terasawa K."/>
            <person name="Suzuki Y."/>
            <person name="Ishii Y."/>
            <person name="Asakawa S."/>
            <person name="Takano H."/>
            <person name="Ohta N."/>
            <person name="Kuroiwa H."/>
            <person name="Tanaka K."/>
            <person name="Shimizu N."/>
            <person name="Sugano S."/>
            <person name="Sato N."/>
            <person name="Nozaki H."/>
            <person name="Ogasawara N."/>
            <person name="Kohara Y."/>
            <person name="Kuroiwa T."/>
        </authorList>
    </citation>
    <scope>NUCLEOTIDE SEQUENCE [LARGE SCALE GENOMIC DNA]</scope>
    <source>
        <strain evidence="4 5">10D</strain>
    </source>
</reference>
<dbReference type="SUPFAM" id="SSF51735">
    <property type="entry name" value="NAD(P)-binding Rossmann-fold domains"/>
    <property type="match status" value="1"/>
</dbReference>
<dbReference type="GO" id="GO:0016651">
    <property type="term" value="F:oxidoreductase activity, acting on NAD(P)H"/>
    <property type="evidence" value="ECO:0007669"/>
    <property type="project" value="TreeGrafter"/>
</dbReference>
<dbReference type="InterPro" id="IPR020843">
    <property type="entry name" value="ER"/>
</dbReference>
<evidence type="ECO:0000256" key="1">
    <source>
        <dbReference type="ARBA" id="ARBA00022857"/>
    </source>
</evidence>
<feature type="domain" description="Enoyl reductase (ER)" evidence="3">
    <location>
        <begin position="23"/>
        <end position="340"/>
    </location>
</feature>
<dbReference type="GO" id="GO:0070402">
    <property type="term" value="F:NADPH binding"/>
    <property type="evidence" value="ECO:0007669"/>
    <property type="project" value="TreeGrafter"/>
</dbReference>
<organism evidence="4 5">
    <name type="scientific">Cyanidioschyzon merolae (strain NIES-3377 / 10D)</name>
    <name type="common">Unicellular red alga</name>
    <dbReference type="NCBI Taxonomy" id="280699"/>
    <lineage>
        <taxon>Eukaryota</taxon>
        <taxon>Rhodophyta</taxon>
        <taxon>Bangiophyceae</taxon>
        <taxon>Cyanidiales</taxon>
        <taxon>Cyanidiaceae</taxon>
        <taxon>Cyanidioschyzon</taxon>
    </lineage>
</organism>
<dbReference type="Gramene" id="CMS221CT">
    <property type="protein sequence ID" value="CMS221CT"/>
    <property type="gene ID" value="CMS221C"/>
</dbReference>
<dbReference type="InterPro" id="IPR036291">
    <property type="entry name" value="NAD(P)-bd_dom_sf"/>
</dbReference>
<keyword evidence="2" id="KW-0560">Oxidoreductase</keyword>
<dbReference type="Pfam" id="PF00107">
    <property type="entry name" value="ADH_zinc_N"/>
    <property type="match status" value="1"/>
</dbReference>
<dbReference type="Proteomes" id="UP000007014">
    <property type="component" value="Chromosome 19"/>
</dbReference>
<dbReference type="OrthoDB" id="7482721at2759"/>
<dbReference type="InterPro" id="IPR013154">
    <property type="entry name" value="ADH-like_N"/>
</dbReference>
<dbReference type="Gene3D" id="3.90.180.10">
    <property type="entry name" value="Medium-chain alcohol dehydrogenases, catalytic domain"/>
    <property type="match status" value="1"/>
</dbReference>
<dbReference type="HOGENOM" id="CLU_026673_3_1_1"/>
<sequence length="343" mass="36956">MATHIPSTQKALEIVSFGDPLKGALRLNTTASVPKPGPGQVLVKMRYACLNPADVFVVQGVYPGVAAVRERRPGFVGGLEGVGEVVAQGPATSLPVGTRVIPTLLDRSGCWQQYLVVDENLCIKVPQDIGDKEAAQLIVNPLTVVGMLEQIEAEAPVHGNPWIGQTAANSTLGRMFIQLAKKRGLCTVNFVRSKASVAELKQLGADEVIVFGEEPNLAERLNAITNGRGLAAVVDAVGGEMGSAALAALSPGGLFVGYGLQSGKPTCVMNSDLIFKGIVVRGFWLATWLKKQKQTIFEEVLDMIRKGEMRPQVEQEYTLEKYEDAFRAQFAPDRKGKILFKLE</sequence>
<keyword evidence="4" id="KW-0675">Receptor</keyword>
<dbReference type="Gene3D" id="3.40.50.720">
    <property type="entry name" value="NAD(P)-binding Rossmann-like Domain"/>
    <property type="match status" value="1"/>
</dbReference>